<dbReference type="Proteomes" id="UP000034349">
    <property type="component" value="Unassembled WGS sequence"/>
</dbReference>
<gene>
    <name evidence="1" type="ORF">UR23_C0050G0003</name>
</gene>
<name>A0A0G0B2F7_9BACT</name>
<proteinExistence type="predicted"/>
<comment type="caution">
    <text evidence="1">The sequence shown here is derived from an EMBL/GenBank/DDBJ whole genome shotgun (WGS) entry which is preliminary data.</text>
</comment>
<organism evidence="1 2">
    <name type="scientific">Candidatus Roizmanbacteria bacterium GW2011_GWA2_32_13</name>
    <dbReference type="NCBI Taxonomy" id="1618475"/>
    <lineage>
        <taxon>Bacteria</taxon>
        <taxon>Candidatus Roizmaniibacteriota</taxon>
    </lineage>
</organism>
<protein>
    <submittedName>
        <fullName evidence="1">Uncharacterized protein</fullName>
    </submittedName>
</protein>
<evidence type="ECO:0000313" key="2">
    <source>
        <dbReference type="Proteomes" id="UP000034349"/>
    </source>
</evidence>
<reference evidence="1 2" key="1">
    <citation type="journal article" date="2015" name="Nature">
        <title>rRNA introns, odd ribosomes, and small enigmatic genomes across a large radiation of phyla.</title>
        <authorList>
            <person name="Brown C.T."/>
            <person name="Hug L.A."/>
            <person name="Thomas B.C."/>
            <person name="Sharon I."/>
            <person name="Castelle C.J."/>
            <person name="Singh A."/>
            <person name="Wilkins M.J."/>
            <person name="Williams K.H."/>
            <person name="Banfield J.F."/>
        </authorList>
    </citation>
    <scope>NUCLEOTIDE SEQUENCE [LARGE SCALE GENOMIC DNA]</scope>
</reference>
<dbReference type="EMBL" id="LBOK01000050">
    <property type="protein sequence ID" value="KKP33060.1"/>
    <property type="molecule type" value="Genomic_DNA"/>
</dbReference>
<evidence type="ECO:0000313" key="1">
    <source>
        <dbReference type="EMBL" id="KKP33060.1"/>
    </source>
</evidence>
<sequence length="222" mass="25213">MILNDGQLSGYEEELASLKEQLTAINLPIPDATEIKQGGLRILQETLATAQMLNKFGITPKDSYSEYQNFLESIKTDPQLVLLREQILTRSSGRSLSFAEFTTACQGAFFYYDYERTGQVESLKAAHDKLFEIDLYHSKPEDEKAILHSSSLIHTILRQGRFIPPNEDDREREILKQHRILPSAVKKGQAPFQTLETYKKMITNTMIVHAKGSPPRINLKTA</sequence>
<accession>A0A0G0B2F7</accession>
<dbReference type="AlphaFoldDB" id="A0A0G0B2F7"/>